<keyword evidence="2" id="KW-1185">Reference proteome</keyword>
<gene>
    <name evidence="1" type="ORF">D2T33_11335</name>
</gene>
<evidence type="ECO:0000313" key="1">
    <source>
        <dbReference type="EMBL" id="RWR11847.1"/>
    </source>
</evidence>
<dbReference type="AlphaFoldDB" id="A0A443IUQ6"/>
<comment type="caution">
    <text evidence="1">The sequence shown here is derived from an EMBL/GenBank/DDBJ whole genome shotgun (WGS) entry which is preliminary data.</text>
</comment>
<proteinExistence type="predicted"/>
<dbReference type="PANTHER" id="PTHR36849:SF1">
    <property type="entry name" value="CYTOPLASMIC PROTEIN"/>
    <property type="match status" value="1"/>
</dbReference>
<dbReference type="InterPro" id="IPR052552">
    <property type="entry name" value="YeaO-like"/>
</dbReference>
<protein>
    <submittedName>
        <fullName evidence="1">DUF488 domain-containing protein</fullName>
    </submittedName>
</protein>
<evidence type="ECO:0000313" key="2">
    <source>
        <dbReference type="Proteomes" id="UP000285710"/>
    </source>
</evidence>
<dbReference type="Proteomes" id="UP000285710">
    <property type="component" value="Unassembled WGS sequence"/>
</dbReference>
<dbReference type="Pfam" id="PF22752">
    <property type="entry name" value="DUF488-N3i"/>
    <property type="match status" value="1"/>
</dbReference>
<accession>A0A443IUQ6</accession>
<sequence>MIHLKRAYEPALPGDGARVLVDRLWPRGISKEVAQLDDWMKDVAPSTDLRKWFGHDPAKWPEFQHRYREELASRGADLDRLRDLARKGPLTLIYAAHDEAHNDAVVLRDVLLGVRPSGGRP</sequence>
<organism evidence="1 2">
    <name type="scientific">Paenirhodobacter populi</name>
    <dbReference type="NCBI Taxonomy" id="2306993"/>
    <lineage>
        <taxon>Bacteria</taxon>
        <taxon>Pseudomonadati</taxon>
        <taxon>Pseudomonadota</taxon>
        <taxon>Alphaproteobacteria</taxon>
        <taxon>Rhodobacterales</taxon>
        <taxon>Rhodobacter group</taxon>
        <taxon>Paenirhodobacter</taxon>
    </lineage>
</organism>
<dbReference type="EMBL" id="SAUW01000010">
    <property type="protein sequence ID" value="RWR11847.1"/>
    <property type="molecule type" value="Genomic_DNA"/>
</dbReference>
<dbReference type="PANTHER" id="PTHR36849">
    <property type="entry name" value="CYTOPLASMIC PROTEIN-RELATED"/>
    <property type="match status" value="1"/>
</dbReference>
<reference evidence="1 2" key="1">
    <citation type="submission" date="2019-01" db="EMBL/GenBank/DDBJ databases">
        <title>Sinorhodobacter populi sp. nov. isolated from the symptomatic bark tissue of Populus euramericana canker.</title>
        <authorList>
            <person name="Xu G."/>
        </authorList>
    </citation>
    <scope>NUCLEOTIDE SEQUENCE [LARGE SCALE GENOMIC DNA]</scope>
    <source>
        <strain evidence="1 2">2D-5</strain>
    </source>
</reference>
<reference evidence="1 2" key="2">
    <citation type="submission" date="2019-01" db="EMBL/GenBank/DDBJ databases">
        <authorList>
            <person name="Li Y."/>
        </authorList>
    </citation>
    <scope>NUCLEOTIDE SEQUENCE [LARGE SCALE GENOMIC DNA]</scope>
    <source>
        <strain evidence="1 2">2D-5</strain>
    </source>
</reference>
<name>A0A443IUQ6_9RHOB</name>